<dbReference type="RefSeq" id="WP_346059131.1">
    <property type="nucleotide sequence ID" value="NZ_BAAAVQ010000029.1"/>
</dbReference>
<feature type="transmembrane region" description="Helical" evidence="1">
    <location>
        <begin position="81"/>
        <end position="105"/>
    </location>
</feature>
<keyword evidence="1" id="KW-0812">Transmembrane</keyword>
<evidence type="ECO:0000256" key="1">
    <source>
        <dbReference type="SAM" id="Phobius"/>
    </source>
</evidence>
<keyword evidence="1" id="KW-0472">Membrane</keyword>
<dbReference type="EMBL" id="JBHSHE010000016">
    <property type="protein sequence ID" value="MFC4715309.1"/>
    <property type="molecule type" value="Genomic_DNA"/>
</dbReference>
<feature type="transmembrane region" description="Helical" evidence="1">
    <location>
        <begin position="152"/>
        <end position="173"/>
    </location>
</feature>
<organism evidence="2 3">
    <name type="scientific">Glutamicibacter bergerei</name>
    <dbReference type="NCBI Taxonomy" id="256702"/>
    <lineage>
        <taxon>Bacteria</taxon>
        <taxon>Bacillati</taxon>
        <taxon>Actinomycetota</taxon>
        <taxon>Actinomycetes</taxon>
        <taxon>Micrococcales</taxon>
        <taxon>Micrococcaceae</taxon>
        <taxon>Glutamicibacter</taxon>
    </lineage>
</organism>
<name>A0ABV9MJJ4_9MICC</name>
<feature type="transmembrane region" description="Helical" evidence="1">
    <location>
        <begin position="112"/>
        <end position="140"/>
    </location>
</feature>
<keyword evidence="3" id="KW-1185">Reference proteome</keyword>
<evidence type="ECO:0000313" key="2">
    <source>
        <dbReference type="EMBL" id="MFC4715309.1"/>
    </source>
</evidence>
<sequence>MMLFDKLGEIERPAPPRKAALVFAALTAVLLIASAVLQFRASAARWIDFGRTVEGNELSVESDQYDYYFPDGEFFPLENTAFPLGIALMIQALGLLCLLATLAALRERSTRAILFTALPLGVLAAIGFALLGLHALLSALEGQPSALPGSGLFHLALLIGFLALCALSILCCLSVPLLGLAAAFLLGSTLVGYFLSSYLLAPLLAGYVSHPTTPGTETIVALSTAAAAITMLSVLISLASQRRK</sequence>
<keyword evidence="1" id="KW-1133">Transmembrane helix</keyword>
<evidence type="ECO:0000313" key="3">
    <source>
        <dbReference type="Proteomes" id="UP001595884"/>
    </source>
</evidence>
<protein>
    <submittedName>
        <fullName evidence="2">Uncharacterized protein</fullName>
    </submittedName>
</protein>
<dbReference type="Proteomes" id="UP001595884">
    <property type="component" value="Unassembled WGS sequence"/>
</dbReference>
<proteinExistence type="predicted"/>
<gene>
    <name evidence="2" type="ORF">ACFO7V_04025</name>
</gene>
<comment type="caution">
    <text evidence="2">The sequence shown here is derived from an EMBL/GenBank/DDBJ whole genome shotgun (WGS) entry which is preliminary data.</text>
</comment>
<accession>A0ABV9MJJ4</accession>
<feature type="transmembrane region" description="Helical" evidence="1">
    <location>
        <begin position="219"/>
        <end position="239"/>
    </location>
</feature>
<feature type="transmembrane region" description="Helical" evidence="1">
    <location>
        <begin position="180"/>
        <end position="199"/>
    </location>
</feature>
<reference evidence="3" key="1">
    <citation type="journal article" date="2019" name="Int. J. Syst. Evol. Microbiol.">
        <title>The Global Catalogue of Microorganisms (GCM) 10K type strain sequencing project: providing services to taxonomists for standard genome sequencing and annotation.</title>
        <authorList>
            <consortium name="The Broad Institute Genomics Platform"/>
            <consortium name="The Broad Institute Genome Sequencing Center for Infectious Disease"/>
            <person name="Wu L."/>
            <person name="Ma J."/>
        </authorList>
    </citation>
    <scope>NUCLEOTIDE SEQUENCE [LARGE SCALE GENOMIC DNA]</scope>
    <source>
        <strain evidence="3">CGMCC 1.12849</strain>
    </source>
</reference>